<comment type="caution">
    <text evidence="1">The sequence shown here is derived from an EMBL/GenBank/DDBJ whole genome shotgun (WGS) entry which is preliminary data.</text>
</comment>
<dbReference type="PANTHER" id="PTHR37835:SF1">
    <property type="entry name" value="ALPHA-CLOSTRIPAIN"/>
    <property type="match status" value="1"/>
</dbReference>
<proteinExistence type="predicted"/>
<dbReference type="EMBL" id="RAVZ01000288">
    <property type="protein sequence ID" value="RKG77221.1"/>
    <property type="molecule type" value="Genomic_DNA"/>
</dbReference>
<dbReference type="PANTHER" id="PTHR37835">
    <property type="entry name" value="ALPHA-CLOSTRIPAIN"/>
    <property type="match status" value="1"/>
</dbReference>
<gene>
    <name evidence="1" type="ORF">D7V88_31280</name>
</gene>
<sequence length="443" mass="47083">MHLSQRVAAVRATPGADMAGKAVGAVALACVLGLTACGQGTPIFPTTSALDGRQHPTAGASWTVLVYMVADNPREARGLDSLRELADVGSGPGLNIVAQVDRAKGYSDVPLANLADWTTTKRLLVQPGAFQELADLGELDMGDAATLSDFIAWGVRAYPADRYALVMWDPGGAWTAFGVDEDAPGADGGRDALDLTELQAGLDSGRRESGLEQFALIGFDAGLMATYEVAKRLSPHGEYLLASEEVEPGHGWDYGALAVLRQDPSSGPVVLGQRLLEGYAQRALQEQTQDVFTLSLTDLYALADLTRAVVRFAALTAEPNPTVATMIAEARSSALEFGQSTDPTQASHLVDLGSLSARMAEQTPHQSSRDVAMKEALGKAVVAQTNGARTSAATGLAIYFPPSLALYDAGYDALPEMTEWQRFLRRFLTLQEHMGAEDDASRW</sequence>
<evidence type="ECO:0000313" key="2">
    <source>
        <dbReference type="Proteomes" id="UP000268094"/>
    </source>
</evidence>
<dbReference type="Gene3D" id="3.40.50.11970">
    <property type="match status" value="1"/>
</dbReference>
<keyword evidence="2" id="KW-1185">Reference proteome</keyword>
<dbReference type="AlphaFoldDB" id="A0A3A8IFZ5"/>
<accession>A0A3A8IFZ5</accession>
<dbReference type="InterPro" id="IPR005077">
    <property type="entry name" value="Peptidase_C11"/>
</dbReference>
<name>A0A3A8IFZ5_9BACT</name>
<protein>
    <submittedName>
        <fullName evidence="1">Uncharacterized protein</fullName>
    </submittedName>
</protein>
<organism evidence="1 2">
    <name type="scientific">Corallococcus terminator</name>
    <dbReference type="NCBI Taxonomy" id="2316733"/>
    <lineage>
        <taxon>Bacteria</taxon>
        <taxon>Pseudomonadati</taxon>
        <taxon>Myxococcota</taxon>
        <taxon>Myxococcia</taxon>
        <taxon>Myxococcales</taxon>
        <taxon>Cystobacterineae</taxon>
        <taxon>Myxococcaceae</taxon>
        <taxon>Corallococcus</taxon>
    </lineage>
</organism>
<dbReference type="Pfam" id="PF03415">
    <property type="entry name" value="Peptidase_C11"/>
    <property type="match status" value="1"/>
</dbReference>
<reference evidence="2" key="1">
    <citation type="submission" date="2018-09" db="EMBL/GenBank/DDBJ databases">
        <authorList>
            <person name="Livingstone P.G."/>
            <person name="Whitworth D.E."/>
        </authorList>
    </citation>
    <scope>NUCLEOTIDE SEQUENCE [LARGE SCALE GENOMIC DNA]</scope>
    <source>
        <strain evidence="2">CA054A</strain>
    </source>
</reference>
<dbReference type="Proteomes" id="UP000268094">
    <property type="component" value="Unassembled WGS sequence"/>
</dbReference>
<evidence type="ECO:0000313" key="1">
    <source>
        <dbReference type="EMBL" id="RKG77221.1"/>
    </source>
</evidence>